<gene>
    <name evidence="5" type="primary">Mt-MLC1</name>
</gene>
<protein>
    <submittedName>
        <fullName evidence="5">Myosin light chain</fullName>
    </submittedName>
</protein>
<reference evidence="5" key="1">
    <citation type="journal article" date="2007" name="Dev. Biol.">
        <title>Analysis of large scale expression sequenced tags (ESTs) from the anural ascidian, Molgula tectiformis.</title>
        <authorList>
            <person name="Gyoja F."/>
            <person name="Satou Y."/>
            <person name="Shin-i T."/>
            <person name="Kohara Y."/>
            <person name="Swalla B.J."/>
            <person name="Satoh N."/>
        </authorList>
    </citation>
    <scope>NUCLEOTIDE SEQUENCE</scope>
</reference>
<evidence type="ECO:0000259" key="4">
    <source>
        <dbReference type="PROSITE" id="PS50222"/>
    </source>
</evidence>
<dbReference type="PROSITE" id="PS50222">
    <property type="entry name" value="EF_HAND_2"/>
    <property type="match status" value="1"/>
</dbReference>
<dbReference type="InterPro" id="IPR050230">
    <property type="entry name" value="CALM/Myosin/TropC-like"/>
</dbReference>
<sequence>MTDLSEDTIQDIHETFSLMDTTGNDTIALNMVGTVLRALNLNPTEADICKVLNNPTADELATKKVTFNEFMPILAQTKKQAERGSYEDFVEGLRVFDKENNGTVLGAELRHVLATLGERMSEEEVDQLMSGQEDANGCINYEVFIKKVLDKDI</sequence>
<organism evidence="5">
    <name type="scientific">Molgula tectiformis</name>
    <name type="common">Ascidian</name>
    <dbReference type="NCBI Taxonomy" id="30286"/>
    <lineage>
        <taxon>Eukaryota</taxon>
        <taxon>Metazoa</taxon>
        <taxon>Chordata</taxon>
        <taxon>Tunicata</taxon>
        <taxon>Ascidiacea</taxon>
        <taxon>Stolidobranchia</taxon>
        <taxon>Molgulidae</taxon>
        <taxon>Molgula</taxon>
    </lineage>
</organism>
<dbReference type="EMBL" id="AB280019">
    <property type="protein sequence ID" value="BAF35972.1"/>
    <property type="molecule type" value="mRNA"/>
</dbReference>
<dbReference type="AlphaFoldDB" id="A0A9Q4"/>
<dbReference type="GO" id="GO:0016460">
    <property type="term" value="C:myosin II complex"/>
    <property type="evidence" value="ECO:0007669"/>
    <property type="project" value="TreeGrafter"/>
</dbReference>
<dbReference type="PANTHER" id="PTHR23048">
    <property type="entry name" value="MYOSIN LIGHT CHAIN 1, 3"/>
    <property type="match status" value="1"/>
</dbReference>
<keyword evidence="3" id="KW-0514">Muscle protein</keyword>
<keyword evidence="1" id="KW-0518">Myosin</keyword>
<dbReference type="FunFam" id="1.10.238.10:FF:000019">
    <property type="entry name" value="Myosin light chain 1 skeletal"/>
    <property type="match status" value="1"/>
</dbReference>
<dbReference type="InterPro" id="IPR011992">
    <property type="entry name" value="EF-hand-dom_pair"/>
</dbReference>
<dbReference type="SUPFAM" id="SSF47473">
    <property type="entry name" value="EF-hand"/>
    <property type="match status" value="1"/>
</dbReference>
<dbReference type="GO" id="GO:0005509">
    <property type="term" value="F:calcium ion binding"/>
    <property type="evidence" value="ECO:0007669"/>
    <property type="project" value="InterPro"/>
</dbReference>
<evidence type="ECO:0000256" key="3">
    <source>
        <dbReference type="ARBA" id="ARBA00023179"/>
    </source>
</evidence>
<feature type="domain" description="EF-hand" evidence="4">
    <location>
        <begin position="84"/>
        <end position="119"/>
    </location>
</feature>
<accession>A0A9Q4</accession>
<dbReference type="CDD" id="cd00051">
    <property type="entry name" value="EFh"/>
    <property type="match status" value="1"/>
</dbReference>
<dbReference type="PANTHER" id="PTHR23048:SF1">
    <property type="entry name" value="MYOSIN LIGHT CHAIN 4"/>
    <property type="match status" value="1"/>
</dbReference>
<proteinExistence type="evidence at transcript level"/>
<keyword evidence="2" id="KW-0505">Motor protein</keyword>
<evidence type="ECO:0000256" key="1">
    <source>
        <dbReference type="ARBA" id="ARBA00023123"/>
    </source>
</evidence>
<name>A0A9Q4_MOLTE</name>
<dbReference type="InterPro" id="IPR002048">
    <property type="entry name" value="EF_hand_dom"/>
</dbReference>
<evidence type="ECO:0000313" key="5">
    <source>
        <dbReference type="EMBL" id="BAF35972.1"/>
    </source>
</evidence>
<evidence type="ECO:0000256" key="2">
    <source>
        <dbReference type="ARBA" id="ARBA00023175"/>
    </source>
</evidence>
<dbReference type="Gene3D" id="1.10.238.10">
    <property type="entry name" value="EF-hand"/>
    <property type="match status" value="2"/>
</dbReference>